<protein>
    <submittedName>
        <fullName evidence="1">DUF2975 domain-containing protein</fullName>
    </submittedName>
</protein>
<organism evidence="1 2">
    <name type="scientific">Miniphocaeibacter halophilus</name>
    <dbReference type="NCBI Taxonomy" id="2931922"/>
    <lineage>
        <taxon>Bacteria</taxon>
        <taxon>Bacillati</taxon>
        <taxon>Bacillota</taxon>
        <taxon>Tissierellia</taxon>
        <taxon>Tissierellales</taxon>
        <taxon>Peptoniphilaceae</taxon>
        <taxon>Miniphocaeibacter</taxon>
    </lineage>
</organism>
<dbReference type="EMBL" id="CP066744">
    <property type="protein sequence ID" value="QQK08951.1"/>
    <property type="molecule type" value="Genomic_DNA"/>
</dbReference>
<evidence type="ECO:0000313" key="2">
    <source>
        <dbReference type="Proteomes" id="UP000595814"/>
    </source>
</evidence>
<accession>A0AC61N3I3</accession>
<reference evidence="1 2" key="1">
    <citation type="journal article" date="2022" name="Int. J. Syst. Evol. Microbiol.">
        <title>Miniphocaeibacter halophilus sp. nov., an ammonium-tolerant acetate-producing bacterium isolated from a biogas system.</title>
        <authorList>
            <person name="Schnurer A."/>
            <person name="Singh A."/>
            <person name="Bi S."/>
            <person name="Qiao W."/>
            <person name="Westerholm M."/>
        </authorList>
    </citation>
    <scope>NUCLEOTIDE SEQUENCE [LARGE SCALE GENOMIC DNA]</scope>
    <source>
        <strain evidence="1 2">AMB_01</strain>
    </source>
</reference>
<dbReference type="Proteomes" id="UP000595814">
    <property type="component" value="Chromosome"/>
</dbReference>
<proteinExistence type="predicted"/>
<name>A0AC61N3I3_9FIRM</name>
<evidence type="ECO:0000313" key="1">
    <source>
        <dbReference type="EMBL" id="QQK08951.1"/>
    </source>
</evidence>
<sequence length="160" mass="18696">MKLKKLTNILQVVSVILCLAIIYILFNFAPRISVQIVADYKQFQQFIYPWLIMFWVEGLPIVLCGLICIKLYENIGNNEIFTRENLRLIRLIDKIVFILVLIVLLANILSIYFYLVYNIGFIILHLAYLLILLIVHLVLKIVIEIMENGVELKEDQDLTV</sequence>
<keyword evidence="2" id="KW-1185">Reference proteome</keyword>
<gene>
    <name evidence="1" type="ORF">JFY71_05285</name>
</gene>